<accession>A0A6G0W3L9</accession>
<dbReference type="Proteomes" id="UP000478052">
    <property type="component" value="Unassembled WGS sequence"/>
</dbReference>
<feature type="non-terminal residue" evidence="2">
    <location>
        <position position="902"/>
    </location>
</feature>
<evidence type="ECO:0000313" key="3">
    <source>
        <dbReference type="Proteomes" id="UP000478052"/>
    </source>
</evidence>
<dbReference type="SUPFAM" id="SSF53098">
    <property type="entry name" value="Ribonuclease H-like"/>
    <property type="match status" value="1"/>
</dbReference>
<protein>
    <submittedName>
        <fullName evidence="2">Zinc finger MYM-type protein 1-like</fullName>
    </submittedName>
</protein>
<dbReference type="OrthoDB" id="6628242at2759"/>
<evidence type="ECO:0000313" key="2">
    <source>
        <dbReference type="EMBL" id="KAF0721533.1"/>
    </source>
</evidence>
<evidence type="ECO:0000259" key="1">
    <source>
        <dbReference type="SMART" id="SM00597"/>
    </source>
</evidence>
<dbReference type="InterPro" id="IPR012337">
    <property type="entry name" value="RNaseH-like_sf"/>
</dbReference>
<reference evidence="2 3" key="1">
    <citation type="submission" date="2019-08" db="EMBL/GenBank/DDBJ databases">
        <title>Whole genome of Aphis craccivora.</title>
        <authorList>
            <person name="Voronova N.V."/>
            <person name="Shulinski R.S."/>
            <person name="Bandarenka Y.V."/>
            <person name="Zhorov D.G."/>
            <person name="Warner D."/>
        </authorList>
    </citation>
    <scope>NUCLEOTIDE SEQUENCE [LARGE SCALE GENOMIC DNA]</scope>
    <source>
        <strain evidence="2">180601</strain>
        <tissue evidence="2">Whole Body</tissue>
    </source>
</reference>
<dbReference type="SMART" id="SM00597">
    <property type="entry name" value="ZnF_TTF"/>
    <property type="match status" value="1"/>
</dbReference>
<dbReference type="InterPro" id="IPR025398">
    <property type="entry name" value="DUF4371"/>
</dbReference>
<comment type="caution">
    <text evidence="2">The sequence shown here is derived from an EMBL/GenBank/DDBJ whole genome shotgun (WGS) entry which is preliminary data.</text>
</comment>
<feature type="domain" description="TTF-type" evidence="1">
    <location>
        <begin position="229"/>
        <end position="316"/>
    </location>
</feature>
<dbReference type="PANTHER" id="PTHR45749:SF23">
    <property type="entry name" value="ZINC FINGER MYM-TYPE PROTEIN 1-LIKE"/>
    <property type="match status" value="1"/>
</dbReference>
<dbReference type="AlphaFoldDB" id="A0A6G0W3L9"/>
<gene>
    <name evidence="2" type="ORF">FWK35_00025333</name>
</gene>
<dbReference type="Pfam" id="PF14291">
    <property type="entry name" value="DUF4371"/>
    <property type="match status" value="1"/>
</dbReference>
<dbReference type="PANTHER" id="PTHR45749">
    <property type="match status" value="1"/>
</dbReference>
<dbReference type="Pfam" id="PF05699">
    <property type="entry name" value="Dimer_Tnp_hAT"/>
    <property type="match status" value="1"/>
</dbReference>
<proteinExistence type="predicted"/>
<dbReference type="InterPro" id="IPR006580">
    <property type="entry name" value="Znf_TTF"/>
</dbReference>
<keyword evidence="3" id="KW-1185">Reference proteome</keyword>
<organism evidence="2 3">
    <name type="scientific">Aphis craccivora</name>
    <name type="common">Cowpea aphid</name>
    <dbReference type="NCBI Taxonomy" id="307492"/>
    <lineage>
        <taxon>Eukaryota</taxon>
        <taxon>Metazoa</taxon>
        <taxon>Ecdysozoa</taxon>
        <taxon>Arthropoda</taxon>
        <taxon>Hexapoda</taxon>
        <taxon>Insecta</taxon>
        <taxon>Pterygota</taxon>
        <taxon>Neoptera</taxon>
        <taxon>Paraneoptera</taxon>
        <taxon>Hemiptera</taxon>
        <taxon>Sternorrhyncha</taxon>
        <taxon>Aphidomorpha</taxon>
        <taxon>Aphidoidea</taxon>
        <taxon>Aphididae</taxon>
        <taxon>Aphidini</taxon>
        <taxon>Aphis</taxon>
        <taxon>Aphis</taxon>
    </lineage>
</organism>
<name>A0A6G0W3L9_APHCR</name>
<dbReference type="EMBL" id="VUJU01009165">
    <property type="protein sequence ID" value="KAF0721533.1"/>
    <property type="molecule type" value="Genomic_DNA"/>
</dbReference>
<dbReference type="GO" id="GO:0046983">
    <property type="term" value="F:protein dimerization activity"/>
    <property type="evidence" value="ECO:0007669"/>
    <property type="project" value="InterPro"/>
</dbReference>
<sequence>MYTVAVKKYLSGAQKRKKKKEDLLMTSAVKCNKITGFFSLTNESDNKPVSNVIETDHSISKENINNETNINSIVDGILDDTIDINNPYIPEKVNAISIAYGNVKNISSNLKDQINLLIDLKETVQTDHLNKTHCLLPAKQNQNNIGLENTNSTSVKDTTNIGTIHHADIDGNSFDELTVKDPYFWPSKINDDFVDYCIKKGPSFFQNKQKLYTQSARISDHKRHLTPAMFERTLPNGQVCDRLWLLYSPSQGSVFCFMCKLFSKNRENPFVENGFDQWKKFEKISYHENSMYHREANTTWLLRENSLNSVNQQICKQISTEIQYWIDVLKRVVAVIKYLSSRGLPFRGDNEVFGVKNNGHFLGLLELISEFDPFLKTHIELHGNKGRGHPSYLSKTILNELITLIKRRVINYIENEIRKSKYFSLILDSTPDLSNVDQMAIVLKYCTTHNVQERLLQLKPVDSHRGESIFKLLEDFLKNSKLDILNCRGQSYDNAPNMSGTYEGLQAYVKRKCDLAIYVPCTAHSLNLVGVHSVNCCLEAVNFFGFLQSLYNFFSSATHRWNILTTSIEKSDSNRLLVLKSLSDTRWSCHTESCKALITNYSKIIEVLETIISPNSKENEDTKRNARPLLKKMLKKETGYMALLWNDILERSNKTSIQLQTINCDPLKALNLLISLKHYVSNLRKYSTLYENKINQLSPKIKEKYSDEQERIKKKKFPNDSGCNQVSLSGYDKFRVDTYNVIIDSFCSQLEKRIEAYNILKNNFLFITKLHVVLPQDTDDEEEEVNKSLENFILLYKKDVNNTIQNEIIQFKKYWSISKPSYDDTQDYLLDIWKHFNEKNLLLSFPNLYTAIKIYLTIPIANCSAERAFSKLACIKNKYRTSSSQENLNSFMVLCSESDVLD</sequence>
<dbReference type="InterPro" id="IPR008906">
    <property type="entry name" value="HATC_C_dom"/>
</dbReference>